<protein>
    <submittedName>
        <fullName evidence="1">Uncharacterized protein</fullName>
    </submittedName>
</protein>
<proteinExistence type="predicted"/>
<organism evidence="1 2">
    <name type="scientific">Bacillus subtilis</name>
    <dbReference type="NCBI Taxonomy" id="1423"/>
    <lineage>
        <taxon>Bacteria</taxon>
        <taxon>Bacillati</taxon>
        <taxon>Bacillota</taxon>
        <taxon>Bacilli</taxon>
        <taxon>Bacillales</taxon>
        <taxon>Bacillaceae</taxon>
        <taxon>Bacillus</taxon>
    </lineage>
</organism>
<dbReference type="RefSeq" id="WP_014112408.1">
    <property type="nucleotide sequence ID" value="NZ_CP097498.1"/>
</dbReference>
<dbReference type="Proteomes" id="UP000665181">
    <property type="component" value="Unassembled WGS sequence"/>
</dbReference>
<sequence length="45" mass="5258">MHELKYSPSELQELYEAPREFKALLYGLISYKLELLEKEAKKGGN</sequence>
<reference evidence="1" key="1">
    <citation type="submission" date="2021-03" db="EMBL/GenBank/DDBJ databases">
        <title>Isolation of Bacillus subtilis from fermented food sample.</title>
        <authorList>
            <person name="Lakshmanan V."/>
            <person name="Athira K."/>
            <person name="Rajagopal K."/>
        </authorList>
    </citation>
    <scope>NUCLEOTIDE SEQUENCE</scope>
    <source>
        <strain evidence="1">S1</strain>
    </source>
</reference>
<accession>A0A8I1WJM2</accession>
<dbReference type="EMBL" id="JAGFPW010000032">
    <property type="protein sequence ID" value="MBO3796719.1"/>
    <property type="molecule type" value="Genomic_DNA"/>
</dbReference>
<name>A0A8I1WJM2_BACIU</name>
<dbReference type="AlphaFoldDB" id="A0A8I1WJM2"/>
<comment type="caution">
    <text evidence="1">The sequence shown here is derived from an EMBL/GenBank/DDBJ whole genome shotgun (WGS) entry which is preliminary data.</text>
</comment>
<evidence type="ECO:0000313" key="2">
    <source>
        <dbReference type="Proteomes" id="UP000665181"/>
    </source>
</evidence>
<evidence type="ECO:0000313" key="1">
    <source>
        <dbReference type="EMBL" id="MBO3796719.1"/>
    </source>
</evidence>
<dbReference type="GeneID" id="11238035"/>
<gene>
    <name evidence="1" type="ORF">J5227_21010</name>
</gene>